<dbReference type="EMBL" id="CM042885">
    <property type="protein sequence ID" value="KAI4366821.1"/>
    <property type="molecule type" value="Genomic_DNA"/>
</dbReference>
<sequence>MRTCQHITEGPHSDPSCFQPRYNHCCTHSGNEVPGRKSRCSRASWSLLLLIFYNGYQDGEPSTDSSFNCNRSTVRSENLVKVANVVSYALNEHQPAPQEFKLFIAST</sequence>
<proteinExistence type="predicted"/>
<evidence type="ECO:0000313" key="1">
    <source>
        <dbReference type="EMBL" id="KAI4366821.1"/>
    </source>
</evidence>
<reference evidence="2" key="1">
    <citation type="journal article" date="2023" name="Front. Plant Sci.">
        <title>Chromosomal-level genome assembly of Melastoma candidum provides insights into trichome evolution.</title>
        <authorList>
            <person name="Zhong Y."/>
            <person name="Wu W."/>
            <person name="Sun C."/>
            <person name="Zou P."/>
            <person name="Liu Y."/>
            <person name="Dai S."/>
            <person name="Zhou R."/>
        </authorList>
    </citation>
    <scope>NUCLEOTIDE SEQUENCE [LARGE SCALE GENOMIC DNA]</scope>
</reference>
<organism evidence="1 2">
    <name type="scientific">Melastoma candidum</name>
    <dbReference type="NCBI Taxonomy" id="119954"/>
    <lineage>
        <taxon>Eukaryota</taxon>
        <taxon>Viridiplantae</taxon>
        <taxon>Streptophyta</taxon>
        <taxon>Embryophyta</taxon>
        <taxon>Tracheophyta</taxon>
        <taxon>Spermatophyta</taxon>
        <taxon>Magnoliopsida</taxon>
        <taxon>eudicotyledons</taxon>
        <taxon>Gunneridae</taxon>
        <taxon>Pentapetalae</taxon>
        <taxon>rosids</taxon>
        <taxon>malvids</taxon>
        <taxon>Myrtales</taxon>
        <taxon>Melastomataceae</taxon>
        <taxon>Melastomatoideae</taxon>
        <taxon>Melastomateae</taxon>
        <taxon>Melastoma</taxon>
    </lineage>
</organism>
<protein>
    <submittedName>
        <fullName evidence="1">Uncharacterized protein</fullName>
    </submittedName>
</protein>
<dbReference type="Proteomes" id="UP001057402">
    <property type="component" value="Chromosome 6"/>
</dbReference>
<keyword evidence="2" id="KW-1185">Reference proteome</keyword>
<accession>A0ACB9QJV7</accession>
<name>A0ACB9QJV7_9MYRT</name>
<gene>
    <name evidence="1" type="ORF">MLD38_022643</name>
</gene>
<evidence type="ECO:0000313" key="2">
    <source>
        <dbReference type="Proteomes" id="UP001057402"/>
    </source>
</evidence>
<comment type="caution">
    <text evidence="1">The sequence shown here is derived from an EMBL/GenBank/DDBJ whole genome shotgun (WGS) entry which is preliminary data.</text>
</comment>